<feature type="compositionally biased region" description="Low complexity" evidence="2">
    <location>
        <begin position="807"/>
        <end position="826"/>
    </location>
</feature>
<feature type="coiled-coil region" evidence="1">
    <location>
        <begin position="676"/>
        <end position="710"/>
    </location>
</feature>
<feature type="compositionally biased region" description="Polar residues" evidence="2">
    <location>
        <begin position="831"/>
        <end position="842"/>
    </location>
</feature>
<evidence type="ECO:0000256" key="2">
    <source>
        <dbReference type="SAM" id="MobiDB-lite"/>
    </source>
</evidence>
<evidence type="ECO:0000313" key="3">
    <source>
        <dbReference type="EMBL" id="SAM02001.1"/>
    </source>
</evidence>
<feature type="region of interest" description="Disordered" evidence="2">
    <location>
        <begin position="487"/>
        <end position="582"/>
    </location>
</feature>
<dbReference type="Proteomes" id="UP000078561">
    <property type="component" value="Unassembled WGS sequence"/>
</dbReference>
<feature type="region of interest" description="Disordered" evidence="2">
    <location>
        <begin position="390"/>
        <end position="418"/>
    </location>
</feature>
<feature type="region of interest" description="Disordered" evidence="2">
    <location>
        <begin position="717"/>
        <end position="749"/>
    </location>
</feature>
<feature type="region of interest" description="Disordered" evidence="2">
    <location>
        <begin position="1"/>
        <end position="36"/>
    </location>
</feature>
<organism evidence="3">
    <name type="scientific">Absidia glauca</name>
    <name type="common">Pin mould</name>
    <dbReference type="NCBI Taxonomy" id="4829"/>
    <lineage>
        <taxon>Eukaryota</taxon>
        <taxon>Fungi</taxon>
        <taxon>Fungi incertae sedis</taxon>
        <taxon>Mucoromycota</taxon>
        <taxon>Mucoromycotina</taxon>
        <taxon>Mucoromycetes</taxon>
        <taxon>Mucorales</taxon>
        <taxon>Cunninghamellaceae</taxon>
        <taxon>Absidia</taxon>
    </lineage>
</organism>
<feature type="region of interest" description="Disordered" evidence="2">
    <location>
        <begin position="768"/>
        <end position="946"/>
    </location>
</feature>
<feature type="compositionally biased region" description="Polar residues" evidence="2">
    <location>
        <begin position="536"/>
        <end position="545"/>
    </location>
</feature>
<dbReference type="OrthoDB" id="4088568at2759"/>
<dbReference type="InParanoid" id="A0A163JME5"/>
<feature type="compositionally biased region" description="Low complexity" evidence="2">
    <location>
        <begin position="506"/>
        <end position="518"/>
    </location>
</feature>
<feature type="compositionally biased region" description="Low complexity" evidence="2">
    <location>
        <begin position="26"/>
        <end position="36"/>
    </location>
</feature>
<dbReference type="OMA" id="SYNDENC"/>
<feature type="compositionally biased region" description="Low complexity" evidence="2">
    <location>
        <begin position="768"/>
        <end position="787"/>
    </location>
</feature>
<protein>
    <submittedName>
        <fullName evidence="3">Uncharacterized protein</fullName>
    </submittedName>
</protein>
<keyword evidence="4" id="KW-1185">Reference proteome</keyword>
<feature type="compositionally biased region" description="Polar residues" evidence="2">
    <location>
        <begin position="719"/>
        <end position="730"/>
    </location>
</feature>
<dbReference type="PANTHER" id="PTHR24216:SF65">
    <property type="entry name" value="PAXILLIN-LIKE PROTEIN 1"/>
    <property type="match status" value="1"/>
</dbReference>
<dbReference type="AlphaFoldDB" id="A0A163JME5"/>
<feature type="compositionally biased region" description="Polar residues" evidence="2">
    <location>
        <begin position="492"/>
        <end position="505"/>
    </location>
</feature>
<name>A0A163JME5_ABSGL</name>
<feature type="coiled-coil region" evidence="1">
    <location>
        <begin position="127"/>
        <end position="217"/>
    </location>
</feature>
<evidence type="ECO:0000313" key="4">
    <source>
        <dbReference type="Proteomes" id="UP000078561"/>
    </source>
</evidence>
<dbReference type="PANTHER" id="PTHR24216">
    <property type="entry name" value="PAXILLIN-RELATED"/>
    <property type="match status" value="1"/>
</dbReference>
<keyword evidence="1" id="KW-0175">Coiled coil</keyword>
<gene>
    <name evidence="3" type="primary">ABSGL_07756.1 scaffold 9091</name>
</gene>
<proteinExistence type="predicted"/>
<dbReference type="EMBL" id="LT553633">
    <property type="protein sequence ID" value="SAM02001.1"/>
    <property type="molecule type" value="Genomic_DNA"/>
</dbReference>
<sequence>MSLNRPRSLGRQRPPRSLTLPAPLYDSPSSSFLPQDSSSTVAASALSSTDLNLTSYLPSMEESLQDWLTRNIPDTANNSPSSLSSLLHEACPCCGKQDCEHMETLYKTMRKLESDTRLAAEIGQGLLHKHESLVAETNQTKEVLEEQLGELRQKVTTLEELLIDADNSKQELIEQKDRAVWKWQKSQKAVQETMVDLEKANERCIDLGNELKNKTKEVEKLRIFKFMVRQADYREDMLRSQLEDTNQELAISRKNELMLESKYKKLKERYETVCSSYENFKMVDQPFTRRANTVDAPNNTINNRKHSKEFEYLWKSNEQLRTDIVKLTSFIAHPTAKQQRESQPQQQSQQPDKNYLITLIKELALANAKLKMDLLTGNLAALEENLDDSTTIFDNKDEPDDDYHYDLEPTPKGSLTTEDGMASLRDTPSSPFIMVPGADISATHQGMSSKVPSPTTSTSLPTSTPDVVHYHYHYHMQNKKKRLSTLIGASPGSMSKNEHSITNQFPGTSASASTASAPAPVPASRPAGSAPPAPTISLSPTSQIALSPPGVGPETDAIPDKTSVDANDTTNGDSKNDSNTPYHQLQTHASHVFDRLKSTDIRSLNRRLKRAFDMVELSKMSNSIIDSILADILLFQGQFLWLKNSGNGVDGYTDRQQGQHNATLLLSAFFPTLALLQSMLQEIGELRMTMNDLQVEYVKKVEEIQQLVEKDILRKRLESTQPSDPSNSARQPGPATAPPSSSSSSLLGDGNKGALAWLSNVFHIQTTSSSTPKKATSAPSSKAQQQSIRFQRSHDSLVTTEAPTKHSGSPATTTPSSSSSEVGSSALPISKQVSLTTSSSLRIKQKKHEFDRFGPPSSFPRTTPLNDQKRRRQSQPKHDDSSLRPSVSVGPTRKATASVSPGIWSPLPPSSSPPSSVSSHGATMDKTVQRKRSLLGLGSSSEPLDKLDSIDWKLGTSFGGSWLGT</sequence>
<accession>A0A163JME5</accession>
<reference evidence="3" key="1">
    <citation type="submission" date="2016-04" db="EMBL/GenBank/DDBJ databases">
        <authorList>
            <person name="Evans L.H."/>
            <person name="Alamgir A."/>
            <person name="Owens N."/>
            <person name="Weber N.D."/>
            <person name="Virtaneva K."/>
            <person name="Barbian K."/>
            <person name="Babar A."/>
            <person name="Rosenke K."/>
        </authorList>
    </citation>
    <scope>NUCLEOTIDE SEQUENCE [LARGE SCALE GENOMIC DNA]</scope>
    <source>
        <strain evidence="3">CBS 101.48</strain>
    </source>
</reference>
<evidence type="ECO:0000256" key="1">
    <source>
        <dbReference type="SAM" id="Coils"/>
    </source>
</evidence>
<feature type="compositionally biased region" description="Pro residues" evidence="2">
    <location>
        <begin position="519"/>
        <end position="534"/>
    </location>
</feature>
<feature type="compositionally biased region" description="Polar residues" evidence="2">
    <location>
        <begin position="564"/>
        <end position="582"/>
    </location>
</feature>
<dbReference type="STRING" id="4829.A0A163JME5"/>